<dbReference type="OrthoDB" id="7676733at2"/>
<evidence type="ECO:0000256" key="1">
    <source>
        <dbReference type="SAM" id="MobiDB-lite"/>
    </source>
</evidence>
<evidence type="ECO:0000259" key="2">
    <source>
        <dbReference type="Pfam" id="PF02120"/>
    </source>
</evidence>
<feature type="region of interest" description="Disordered" evidence="1">
    <location>
        <begin position="18"/>
        <end position="75"/>
    </location>
</feature>
<feature type="region of interest" description="Disordered" evidence="1">
    <location>
        <begin position="307"/>
        <end position="373"/>
    </location>
</feature>
<dbReference type="Gene3D" id="3.30.750.140">
    <property type="match status" value="1"/>
</dbReference>
<feature type="compositionally biased region" description="Gly residues" evidence="1">
    <location>
        <begin position="501"/>
        <end position="515"/>
    </location>
</feature>
<dbReference type="Pfam" id="PF02120">
    <property type="entry name" value="Flg_hook"/>
    <property type="match status" value="1"/>
</dbReference>
<feature type="region of interest" description="Disordered" evidence="1">
    <location>
        <begin position="489"/>
        <end position="556"/>
    </location>
</feature>
<dbReference type="RefSeq" id="WP_078707269.1">
    <property type="nucleotide sequence ID" value="NZ_FUXL01000003.1"/>
</dbReference>
<dbReference type="CDD" id="cd17470">
    <property type="entry name" value="T3SS_Flik_C"/>
    <property type="match status" value="1"/>
</dbReference>
<feature type="compositionally biased region" description="Low complexity" evidence="1">
    <location>
        <begin position="354"/>
        <end position="368"/>
    </location>
</feature>
<keyword evidence="3" id="KW-0966">Cell projection</keyword>
<proteinExistence type="predicted"/>
<keyword evidence="3" id="KW-0969">Cilium</keyword>
<dbReference type="AlphaFoldDB" id="A0A1T4NSH0"/>
<keyword evidence="4" id="KW-1185">Reference proteome</keyword>
<feature type="compositionally biased region" description="Low complexity" evidence="1">
    <location>
        <begin position="527"/>
        <end position="536"/>
    </location>
</feature>
<dbReference type="InterPro" id="IPR038610">
    <property type="entry name" value="FliK-like_C_sf"/>
</dbReference>
<evidence type="ECO:0000313" key="3">
    <source>
        <dbReference type="EMBL" id="SJZ82006.1"/>
    </source>
</evidence>
<evidence type="ECO:0000313" key="4">
    <source>
        <dbReference type="Proteomes" id="UP000190135"/>
    </source>
</evidence>
<dbReference type="EMBL" id="FUXL01000003">
    <property type="protein sequence ID" value="SJZ82006.1"/>
    <property type="molecule type" value="Genomic_DNA"/>
</dbReference>
<dbReference type="STRING" id="1365950.SAMN05428963_103157"/>
<gene>
    <name evidence="3" type="ORF">SAMN05428963_103157</name>
</gene>
<protein>
    <submittedName>
        <fullName evidence="3">Flagellar hook-length control protein FliK</fullName>
    </submittedName>
</protein>
<organism evidence="3 4">
    <name type="scientific">Consotaella salsifontis</name>
    <dbReference type="NCBI Taxonomy" id="1365950"/>
    <lineage>
        <taxon>Bacteria</taxon>
        <taxon>Pseudomonadati</taxon>
        <taxon>Pseudomonadota</taxon>
        <taxon>Alphaproteobacteria</taxon>
        <taxon>Hyphomicrobiales</taxon>
        <taxon>Aurantimonadaceae</taxon>
        <taxon>Consotaella</taxon>
    </lineage>
</organism>
<keyword evidence="3" id="KW-0282">Flagellum</keyword>
<name>A0A1T4NSH0_9HYPH</name>
<dbReference type="Proteomes" id="UP000190135">
    <property type="component" value="Unassembled WGS sequence"/>
</dbReference>
<dbReference type="InterPro" id="IPR021136">
    <property type="entry name" value="Flagellar_hook_control-like_C"/>
</dbReference>
<accession>A0A1T4NSH0</accession>
<feature type="compositionally biased region" description="Basic and acidic residues" evidence="1">
    <location>
        <begin position="324"/>
        <end position="336"/>
    </location>
</feature>
<feature type="region of interest" description="Disordered" evidence="1">
    <location>
        <begin position="243"/>
        <end position="270"/>
    </location>
</feature>
<feature type="domain" description="Flagellar hook-length control protein-like C-terminal" evidence="2">
    <location>
        <begin position="416"/>
        <end position="482"/>
    </location>
</feature>
<reference evidence="3 4" key="1">
    <citation type="submission" date="2017-02" db="EMBL/GenBank/DDBJ databases">
        <authorList>
            <person name="Peterson S.W."/>
        </authorList>
    </citation>
    <scope>NUCLEOTIDE SEQUENCE [LARGE SCALE GENOMIC DNA]</scope>
    <source>
        <strain evidence="3 4">USBA 369</strain>
    </source>
</reference>
<sequence>MTIAVAAAAIDGDAVKAVDGRGSQAHKKTAGKEFDSALGQTMKDAASSGGKTKAAREKAPDDAADADASAADGKTGEAGRTFGIQLAGVLCAGYMQRAEGLGRDIVKPAPTQDVDVPSASVGTEAAAEDDMKLGADELKRLVGLASGLANDDGVAALSTGPTAASDPESLDALSLSLGAKVRAAIGEDGEAPKQVRVDVVHMETHFEPNEDQQVVLDNASSARNFLAGNAARSGDETQVDLPAVDLPASGKSGDAPSESEAGAPRPRDARGAWASFAKALSSATDPDHASGMDTAKSDVAERTARTVQAPVAAASPDTGGGAASDRKGKDDGDRSSRSQSHFVEPRTSEVTMKSVAPAPASGVSSASPTLQADGGTIVGQVANRIIEAMQPESEVAKPQQTASDTGFRLKAGGAALKTMLVQLQPEHLGKIEVQMRLVNGQLSVELAASKAETAMQLADDREGLRKLLQGAGFSIDDASVKVVTRESHLARAGQADTSGGQTAGNGGQNAAGQGGERSSSDAGQGGQRQSSSQRGRPSLDETSLPQGRSGGPSVFL</sequence>